<evidence type="ECO:0008006" key="3">
    <source>
        <dbReference type="Google" id="ProtNLM"/>
    </source>
</evidence>
<dbReference type="InterPro" id="IPR036388">
    <property type="entry name" value="WH-like_DNA-bd_sf"/>
</dbReference>
<evidence type="ECO:0000313" key="2">
    <source>
        <dbReference type="EMBL" id="AIF19106.1"/>
    </source>
</evidence>
<dbReference type="AlphaFoldDB" id="A0A075HRX3"/>
<evidence type="ECO:0000256" key="1">
    <source>
        <dbReference type="SAM" id="MobiDB-lite"/>
    </source>
</evidence>
<dbReference type="InterPro" id="IPR024619">
    <property type="entry name" value="DUF3860"/>
</dbReference>
<organism evidence="2">
    <name type="scientific">uncultured marine group II/III euryarchaeote KM3_85_D06</name>
    <dbReference type="NCBI Taxonomy" id="1456528"/>
    <lineage>
        <taxon>Archaea</taxon>
        <taxon>Methanobacteriati</taxon>
        <taxon>Methanobacteriota</taxon>
        <taxon>environmental samples</taxon>
    </lineage>
</organism>
<protein>
    <recommendedName>
        <fullName evidence="3">DUF3860 domain-containing protein</fullName>
    </recommendedName>
</protein>
<dbReference type="InterPro" id="IPR036390">
    <property type="entry name" value="WH_DNA-bd_sf"/>
</dbReference>
<dbReference type="Pfam" id="PF12976">
    <property type="entry name" value="DUF3860"/>
    <property type="match status" value="1"/>
</dbReference>
<proteinExistence type="predicted"/>
<accession>A0A075HRX3</accession>
<sequence>MGADRGDAEPSGLVHPTNTGKDRPNERGGWMSRTKRLREAVRVYLAENGRSHTVDIFDHLNDRFSWGATMNQVGNILAKDNRFEKVGHVRDFFRGARYTVCVWDLASDARRESTAQA</sequence>
<dbReference type="EMBL" id="KF901129">
    <property type="protein sequence ID" value="AIF19106.1"/>
    <property type="molecule type" value="Genomic_DNA"/>
</dbReference>
<dbReference type="SUPFAM" id="SSF46785">
    <property type="entry name" value="Winged helix' DNA-binding domain"/>
    <property type="match status" value="1"/>
</dbReference>
<name>A0A075HRX3_9EURY</name>
<dbReference type="Gene3D" id="1.10.10.10">
    <property type="entry name" value="Winged helix-like DNA-binding domain superfamily/Winged helix DNA-binding domain"/>
    <property type="match status" value="1"/>
</dbReference>
<reference evidence="2" key="1">
    <citation type="journal article" date="2014" name="Genome Biol. Evol.">
        <title>Pangenome evidence for extensive interdomain horizontal transfer affecting lineage core and shell genes in uncultured planktonic thaumarchaeota and euryarchaeota.</title>
        <authorList>
            <person name="Deschamps P."/>
            <person name="Zivanovic Y."/>
            <person name="Moreira D."/>
            <person name="Rodriguez-Valera F."/>
            <person name="Lopez-Garcia P."/>
        </authorList>
    </citation>
    <scope>NUCLEOTIDE SEQUENCE</scope>
</reference>
<feature type="region of interest" description="Disordered" evidence="1">
    <location>
        <begin position="1"/>
        <end position="30"/>
    </location>
</feature>